<proteinExistence type="inferred from homology"/>
<dbReference type="RefSeq" id="WP_100708259.1">
    <property type="nucleotide sequence ID" value="NZ_NPDL01000009.1"/>
</dbReference>
<evidence type="ECO:0000256" key="3">
    <source>
        <dbReference type="ARBA" id="ARBA00022694"/>
    </source>
</evidence>
<dbReference type="SUPFAM" id="SSF55120">
    <property type="entry name" value="Pseudouridine synthase"/>
    <property type="match status" value="1"/>
</dbReference>
<evidence type="ECO:0000256" key="5">
    <source>
        <dbReference type="HAMAP-Rule" id="MF_01080"/>
    </source>
</evidence>
<comment type="catalytic activity">
    <reaction evidence="1 5">
        <text>uridine(55) in tRNA = pseudouridine(55) in tRNA</text>
        <dbReference type="Rhea" id="RHEA:42532"/>
        <dbReference type="Rhea" id="RHEA-COMP:10101"/>
        <dbReference type="Rhea" id="RHEA-COMP:10102"/>
        <dbReference type="ChEBI" id="CHEBI:65314"/>
        <dbReference type="ChEBI" id="CHEBI:65315"/>
        <dbReference type="EC" id="5.4.99.25"/>
    </reaction>
</comment>
<keyword evidence="8" id="KW-1185">Reference proteome</keyword>
<keyword evidence="4 5" id="KW-0413">Isomerase</keyword>
<dbReference type="Gene3D" id="3.30.2350.10">
    <property type="entry name" value="Pseudouridine synthase"/>
    <property type="match status" value="1"/>
</dbReference>
<gene>
    <name evidence="5 7" type="primary">truB</name>
    <name evidence="7" type="ORF">CH357_18545</name>
</gene>
<dbReference type="GO" id="GO:0003723">
    <property type="term" value="F:RNA binding"/>
    <property type="evidence" value="ECO:0007669"/>
    <property type="project" value="InterPro"/>
</dbReference>
<dbReference type="GO" id="GO:0031119">
    <property type="term" value="P:tRNA pseudouridine synthesis"/>
    <property type="evidence" value="ECO:0007669"/>
    <property type="project" value="UniProtKB-UniRule"/>
</dbReference>
<dbReference type="EC" id="5.4.99.25" evidence="5"/>
<dbReference type="AlphaFoldDB" id="A0A2M9X8A5"/>
<evidence type="ECO:0000256" key="2">
    <source>
        <dbReference type="ARBA" id="ARBA00005642"/>
    </source>
</evidence>
<dbReference type="GO" id="GO:1990481">
    <property type="term" value="P:mRNA pseudouridine synthesis"/>
    <property type="evidence" value="ECO:0007669"/>
    <property type="project" value="TreeGrafter"/>
</dbReference>
<dbReference type="PANTHER" id="PTHR13767:SF2">
    <property type="entry name" value="PSEUDOURIDYLATE SYNTHASE TRUB1"/>
    <property type="match status" value="1"/>
</dbReference>
<comment type="function">
    <text evidence="5">Responsible for synthesis of pseudouridine from uracil-55 in the psi GC loop of transfer RNAs.</text>
</comment>
<organism evidence="7 8">
    <name type="scientific">Leptospira hartskeerlii</name>
    <dbReference type="NCBI Taxonomy" id="2023177"/>
    <lineage>
        <taxon>Bacteria</taxon>
        <taxon>Pseudomonadati</taxon>
        <taxon>Spirochaetota</taxon>
        <taxon>Spirochaetia</taxon>
        <taxon>Leptospirales</taxon>
        <taxon>Leptospiraceae</taxon>
        <taxon>Leptospira</taxon>
    </lineage>
</organism>
<dbReference type="Pfam" id="PF01509">
    <property type="entry name" value="TruB_N"/>
    <property type="match status" value="1"/>
</dbReference>
<evidence type="ECO:0000259" key="6">
    <source>
        <dbReference type="Pfam" id="PF01509"/>
    </source>
</evidence>
<dbReference type="EMBL" id="NPDN01000014">
    <property type="protein sequence ID" value="PJZ23931.1"/>
    <property type="molecule type" value="Genomic_DNA"/>
</dbReference>
<evidence type="ECO:0000313" key="7">
    <source>
        <dbReference type="EMBL" id="PJZ23931.1"/>
    </source>
</evidence>
<dbReference type="InterPro" id="IPR002501">
    <property type="entry name" value="PsdUridine_synth_N"/>
</dbReference>
<dbReference type="InterPro" id="IPR014780">
    <property type="entry name" value="tRNA_psdUridine_synth_TruB"/>
</dbReference>
<reference evidence="7 8" key="1">
    <citation type="submission" date="2017-07" db="EMBL/GenBank/DDBJ databases">
        <title>Leptospira spp. isolated from tropical soils.</title>
        <authorList>
            <person name="Thibeaux R."/>
            <person name="Iraola G."/>
            <person name="Ferres I."/>
            <person name="Bierque E."/>
            <person name="Girault D."/>
            <person name="Soupe-Gilbert M.-E."/>
            <person name="Picardeau M."/>
            <person name="Goarant C."/>
        </authorList>
    </citation>
    <scope>NUCLEOTIDE SEQUENCE [LARGE SCALE GENOMIC DNA]</scope>
    <source>
        <strain evidence="7 8">MCA1-C-A1</strain>
    </source>
</reference>
<feature type="domain" description="Pseudouridine synthase II N-terminal" evidence="6">
    <location>
        <begin position="37"/>
        <end position="191"/>
    </location>
</feature>
<dbReference type="NCBIfam" id="TIGR00431">
    <property type="entry name" value="TruB"/>
    <property type="match status" value="1"/>
</dbReference>
<protein>
    <recommendedName>
        <fullName evidence="5">tRNA pseudouridine synthase B</fullName>
        <ecNumber evidence="5">5.4.99.25</ecNumber>
    </recommendedName>
    <alternativeName>
        <fullName evidence="5">tRNA pseudouridine(55) synthase</fullName>
        <shortName evidence="5">Psi55 synthase</shortName>
    </alternativeName>
    <alternativeName>
        <fullName evidence="5">tRNA pseudouridylate synthase</fullName>
    </alternativeName>
    <alternativeName>
        <fullName evidence="5">tRNA-uridine isomerase</fullName>
    </alternativeName>
</protein>
<evidence type="ECO:0000256" key="4">
    <source>
        <dbReference type="ARBA" id="ARBA00023235"/>
    </source>
</evidence>
<comment type="similarity">
    <text evidence="2 5">Belongs to the pseudouridine synthase TruB family. Type 1 subfamily.</text>
</comment>
<dbReference type="PANTHER" id="PTHR13767">
    <property type="entry name" value="TRNA-PSEUDOURIDINE SYNTHASE"/>
    <property type="match status" value="1"/>
</dbReference>
<evidence type="ECO:0000256" key="1">
    <source>
        <dbReference type="ARBA" id="ARBA00000385"/>
    </source>
</evidence>
<dbReference type="OrthoDB" id="9802309at2"/>
<accession>A0A2M9X8A5</accession>
<dbReference type="HAMAP" id="MF_01080">
    <property type="entry name" value="TruB_bact"/>
    <property type="match status" value="1"/>
</dbReference>
<dbReference type="InterPro" id="IPR020103">
    <property type="entry name" value="PsdUridine_synth_cat_dom_sf"/>
</dbReference>
<comment type="caution">
    <text evidence="7">The sequence shown here is derived from an EMBL/GenBank/DDBJ whole genome shotgun (WGS) entry which is preliminary data.</text>
</comment>
<name>A0A2M9X8A5_9LEPT</name>
<sequence length="308" mass="34512">MNPSDLRENQQIRTEFGFLLLDKPIGMTSSDLVLKAKKTLGLKKVGHTGTLDKAASGLMVLPVGTSTSFSQVFLGKDKEYEADVQFGFSTDSGDREGLVVEDWEISKIQKWYQESLPRLEDILSKVSSWEEQVAPEVSALKVQGQRRAKLFREGISVPPSIRKIKIFEFEAGEFCPEGFKIRARVSGGTYIRKLVMDIAEEAGIPMCLKSLNRTKVGKLKLEQADTYEALLLGKAIIHPPEEILDIPSIEIPSTEVKDVFHGKKIKLDWIPTQEFLLTSPEGEILAYCRREGLPGSLSYKYLKVFSKI</sequence>
<keyword evidence="3 5" id="KW-0819">tRNA processing</keyword>
<dbReference type="GO" id="GO:0160148">
    <property type="term" value="F:tRNA pseudouridine(55) synthase activity"/>
    <property type="evidence" value="ECO:0007669"/>
    <property type="project" value="UniProtKB-EC"/>
</dbReference>
<evidence type="ECO:0000313" key="8">
    <source>
        <dbReference type="Proteomes" id="UP000232196"/>
    </source>
</evidence>
<dbReference type="Proteomes" id="UP000232196">
    <property type="component" value="Unassembled WGS sequence"/>
</dbReference>
<feature type="active site" description="Nucleophile" evidence="5">
    <location>
        <position position="52"/>
    </location>
</feature>